<accession>A0A814RMZ5</accession>
<sequence length="106" mass="12513">MTKSLNEQNQKQLENQIQKDLSALNKLELWIKNVQDRIKTNRRKLVKMKTTQMNHNLHEKTKNDSSIIRQCLKFEFIETSTSCQKTNINPNNNSEETNPRTKSLKV</sequence>
<name>A0A814RMZ5_9BILA</name>
<feature type="compositionally biased region" description="Low complexity" evidence="1">
    <location>
        <begin position="86"/>
        <end position="96"/>
    </location>
</feature>
<feature type="region of interest" description="Disordered" evidence="1">
    <location>
        <begin position="84"/>
        <end position="106"/>
    </location>
</feature>
<organism evidence="2 3">
    <name type="scientific">Brachionus calyciflorus</name>
    <dbReference type="NCBI Taxonomy" id="104777"/>
    <lineage>
        <taxon>Eukaryota</taxon>
        <taxon>Metazoa</taxon>
        <taxon>Spiralia</taxon>
        <taxon>Gnathifera</taxon>
        <taxon>Rotifera</taxon>
        <taxon>Eurotatoria</taxon>
        <taxon>Monogononta</taxon>
        <taxon>Pseudotrocha</taxon>
        <taxon>Ploima</taxon>
        <taxon>Brachionidae</taxon>
        <taxon>Brachionus</taxon>
    </lineage>
</organism>
<dbReference type="AlphaFoldDB" id="A0A814RMZ5"/>
<protein>
    <submittedName>
        <fullName evidence="2">Uncharacterized protein</fullName>
    </submittedName>
</protein>
<evidence type="ECO:0000313" key="2">
    <source>
        <dbReference type="EMBL" id="CAF1136108.1"/>
    </source>
</evidence>
<evidence type="ECO:0000256" key="1">
    <source>
        <dbReference type="SAM" id="MobiDB-lite"/>
    </source>
</evidence>
<comment type="caution">
    <text evidence="2">The sequence shown here is derived from an EMBL/GenBank/DDBJ whole genome shotgun (WGS) entry which is preliminary data.</text>
</comment>
<gene>
    <name evidence="2" type="ORF">OXX778_LOCUS22695</name>
</gene>
<keyword evidence="3" id="KW-1185">Reference proteome</keyword>
<evidence type="ECO:0000313" key="3">
    <source>
        <dbReference type="Proteomes" id="UP000663879"/>
    </source>
</evidence>
<dbReference type="Proteomes" id="UP000663879">
    <property type="component" value="Unassembled WGS sequence"/>
</dbReference>
<dbReference type="EMBL" id="CAJNOC010010072">
    <property type="protein sequence ID" value="CAF1136108.1"/>
    <property type="molecule type" value="Genomic_DNA"/>
</dbReference>
<reference evidence="2" key="1">
    <citation type="submission" date="2021-02" db="EMBL/GenBank/DDBJ databases">
        <authorList>
            <person name="Nowell W R."/>
        </authorList>
    </citation>
    <scope>NUCLEOTIDE SEQUENCE</scope>
    <source>
        <strain evidence="2">Ploen Becks lab</strain>
    </source>
</reference>
<proteinExistence type="predicted"/>